<dbReference type="PANTHER" id="PTHR34990:SF2">
    <property type="entry name" value="BLL8164 PROTEIN"/>
    <property type="match status" value="1"/>
</dbReference>
<keyword evidence="5" id="KW-0464">Manganese</keyword>
<keyword evidence="8" id="KW-1185">Reference proteome</keyword>
<feature type="domain" description="Calcineurin-like phosphoesterase" evidence="6">
    <location>
        <begin position="13"/>
        <end position="210"/>
    </location>
</feature>
<keyword evidence="3" id="KW-0479">Metal-binding</keyword>
<keyword evidence="4" id="KW-0472">Membrane</keyword>
<dbReference type="CDD" id="cd07398">
    <property type="entry name" value="MPP_YbbF-LpxH"/>
    <property type="match status" value="1"/>
</dbReference>
<dbReference type="GO" id="GO:0046872">
    <property type="term" value="F:metal ion binding"/>
    <property type="evidence" value="ECO:0007669"/>
    <property type="project" value="UniProtKB-KW"/>
</dbReference>
<dbReference type="GO" id="GO:0016020">
    <property type="term" value="C:membrane"/>
    <property type="evidence" value="ECO:0007669"/>
    <property type="project" value="GOC"/>
</dbReference>
<sequence>MIARQARRRVRSIFLSDLHLGCRYSRAGELLALLDRHEPEYLYLVGDIIDGWRLKRRWHWQPEYSQLLQRIIELASRGVQIRYTPGNHDAFLRPFVNDFGFVEIADEFIHETATGQRLLVLHGDQFDTVEIRAQWLSVLGSVAYDTLLFAASGISRMQKLLGYEPTDLTGNLKRRVKQAVRFVSNFEERLARHARETGCDGVVCGHVHTPTAMQLHEVRYFNTGDWVENRSALIEYTDASLEILHLPAATTDCCPVTYSPDSTADDSAWQPKEPRFKGEQLVVHRPRIPVAV</sequence>
<evidence type="ECO:0000256" key="2">
    <source>
        <dbReference type="ARBA" id="ARBA00022519"/>
    </source>
</evidence>
<evidence type="ECO:0000313" key="8">
    <source>
        <dbReference type="Proteomes" id="UP000315017"/>
    </source>
</evidence>
<dbReference type="GO" id="GO:0009245">
    <property type="term" value="P:lipid A biosynthetic process"/>
    <property type="evidence" value="ECO:0007669"/>
    <property type="project" value="TreeGrafter"/>
</dbReference>
<gene>
    <name evidence="7" type="ORF">ETAA8_10550</name>
</gene>
<dbReference type="KEGG" id="aagg:ETAA8_10550"/>
<name>A0A517Y6X8_9BACT</name>
<evidence type="ECO:0000313" key="7">
    <source>
        <dbReference type="EMBL" id="QDU25983.1"/>
    </source>
</evidence>
<dbReference type="InterPro" id="IPR043461">
    <property type="entry name" value="LpxH-like"/>
</dbReference>
<dbReference type="Proteomes" id="UP000315017">
    <property type="component" value="Chromosome"/>
</dbReference>
<evidence type="ECO:0000256" key="3">
    <source>
        <dbReference type="ARBA" id="ARBA00022723"/>
    </source>
</evidence>
<dbReference type="Pfam" id="PF00149">
    <property type="entry name" value="Metallophos"/>
    <property type="match status" value="1"/>
</dbReference>
<dbReference type="OrthoDB" id="9802481at2"/>
<dbReference type="EMBL" id="CP036274">
    <property type="protein sequence ID" value="QDU25983.1"/>
    <property type="molecule type" value="Genomic_DNA"/>
</dbReference>
<dbReference type="Gene3D" id="3.60.21.10">
    <property type="match status" value="1"/>
</dbReference>
<keyword evidence="1" id="KW-1003">Cell membrane</keyword>
<keyword evidence="2" id="KW-0997">Cell inner membrane</keyword>
<dbReference type="InterPro" id="IPR004843">
    <property type="entry name" value="Calcineurin-like_PHP"/>
</dbReference>
<evidence type="ECO:0000256" key="1">
    <source>
        <dbReference type="ARBA" id="ARBA00022475"/>
    </source>
</evidence>
<accession>A0A517Y6X8</accession>
<evidence type="ECO:0000259" key="6">
    <source>
        <dbReference type="Pfam" id="PF00149"/>
    </source>
</evidence>
<keyword evidence="7" id="KW-0378">Hydrolase</keyword>
<dbReference type="RefSeq" id="WP_145085810.1">
    <property type="nucleotide sequence ID" value="NZ_CP036274.1"/>
</dbReference>
<evidence type="ECO:0000256" key="4">
    <source>
        <dbReference type="ARBA" id="ARBA00023136"/>
    </source>
</evidence>
<reference evidence="7 8" key="1">
    <citation type="submission" date="2019-02" db="EMBL/GenBank/DDBJ databases">
        <title>Deep-cultivation of Planctomycetes and their phenomic and genomic characterization uncovers novel biology.</title>
        <authorList>
            <person name="Wiegand S."/>
            <person name="Jogler M."/>
            <person name="Boedeker C."/>
            <person name="Pinto D."/>
            <person name="Vollmers J."/>
            <person name="Rivas-Marin E."/>
            <person name="Kohn T."/>
            <person name="Peeters S.H."/>
            <person name="Heuer A."/>
            <person name="Rast P."/>
            <person name="Oberbeckmann S."/>
            <person name="Bunk B."/>
            <person name="Jeske O."/>
            <person name="Meyerdierks A."/>
            <person name="Storesund J.E."/>
            <person name="Kallscheuer N."/>
            <person name="Luecker S."/>
            <person name="Lage O.M."/>
            <person name="Pohl T."/>
            <person name="Merkel B.J."/>
            <person name="Hornburger P."/>
            <person name="Mueller R.-W."/>
            <person name="Bruemmer F."/>
            <person name="Labrenz M."/>
            <person name="Spormann A.M."/>
            <person name="Op den Camp H."/>
            <person name="Overmann J."/>
            <person name="Amann R."/>
            <person name="Jetten M.S.M."/>
            <person name="Mascher T."/>
            <person name="Medema M.H."/>
            <person name="Devos D.P."/>
            <person name="Kaster A.-K."/>
            <person name="Ovreas L."/>
            <person name="Rohde M."/>
            <person name="Galperin M.Y."/>
            <person name="Jogler C."/>
        </authorList>
    </citation>
    <scope>NUCLEOTIDE SEQUENCE [LARGE SCALE GENOMIC DNA]</scope>
    <source>
        <strain evidence="7 8">ETA_A8</strain>
    </source>
</reference>
<protein>
    <submittedName>
        <fullName evidence="7">UDP-2,3-diacylglucosamine hydrolase</fullName>
    </submittedName>
</protein>
<organism evidence="7 8">
    <name type="scientific">Anatilimnocola aggregata</name>
    <dbReference type="NCBI Taxonomy" id="2528021"/>
    <lineage>
        <taxon>Bacteria</taxon>
        <taxon>Pseudomonadati</taxon>
        <taxon>Planctomycetota</taxon>
        <taxon>Planctomycetia</taxon>
        <taxon>Pirellulales</taxon>
        <taxon>Pirellulaceae</taxon>
        <taxon>Anatilimnocola</taxon>
    </lineage>
</organism>
<dbReference type="SUPFAM" id="SSF56300">
    <property type="entry name" value="Metallo-dependent phosphatases"/>
    <property type="match status" value="1"/>
</dbReference>
<proteinExistence type="predicted"/>
<evidence type="ECO:0000256" key="5">
    <source>
        <dbReference type="ARBA" id="ARBA00023211"/>
    </source>
</evidence>
<dbReference type="PANTHER" id="PTHR34990">
    <property type="entry name" value="UDP-2,3-DIACYLGLUCOSAMINE HYDROLASE-RELATED"/>
    <property type="match status" value="1"/>
</dbReference>
<dbReference type="InterPro" id="IPR029052">
    <property type="entry name" value="Metallo-depent_PP-like"/>
</dbReference>
<dbReference type="GO" id="GO:0008758">
    <property type="term" value="F:UDP-2,3-diacylglucosamine hydrolase activity"/>
    <property type="evidence" value="ECO:0007669"/>
    <property type="project" value="TreeGrafter"/>
</dbReference>
<dbReference type="AlphaFoldDB" id="A0A517Y6X8"/>